<feature type="chain" id="PRO_5031288816" evidence="2">
    <location>
        <begin position="26"/>
        <end position="639"/>
    </location>
</feature>
<dbReference type="Gene3D" id="3.40.30.10">
    <property type="entry name" value="Glutaredoxin"/>
    <property type="match status" value="1"/>
</dbReference>
<dbReference type="InterPro" id="IPR050553">
    <property type="entry name" value="Thioredoxin_ResA/DsbE_sf"/>
</dbReference>
<evidence type="ECO:0000256" key="2">
    <source>
        <dbReference type="SAM" id="SignalP"/>
    </source>
</evidence>
<feature type="signal peptide" evidence="2">
    <location>
        <begin position="1"/>
        <end position="25"/>
    </location>
</feature>
<dbReference type="Proteomes" id="UP000551616">
    <property type="component" value="Unassembled WGS sequence"/>
</dbReference>
<comment type="caution">
    <text evidence="4">The sequence shown here is derived from an EMBL/GenBank/DDBJ whole genome shotgun (WGS) entry which is preliminary data.</text>
</comment>
<dbReference type="SUPFAM" id="SSF52833">
    <property type="entry name" value="Thioredoxin-like"/>
    <property type="match status" value="1"/>
</dbReference>
<feature type="region of interest" description="Disordered" evidence="1">
    <location>
        <begin position="596"/>
        <end position="633"/>
    </location>
</feature>
<dbReference type="Pfam" id="PF08534">
    <property type="entry name" value="Redoxin"/>
    <property type="match status" value="1"/>
</dbReference>
<feature type="compositionally biased region" description="Low complexity" evidence="1">
    <location>
        <begin position="81"/>
        <end position="91"/>
    </location>
</feature>
<feature type="region of interest" description="Disordered" evidence="1">
    <location>
        <begin position="35"/>
        <end position="115"/>
    </location>
</feature>
<organism evidence="4 5">
    <name type="scientific">Bremerella alba</name>
    <dbReference type="NCBI Taxonomy" id="980252"/>
    <lineage>
        <taxon>Bacteria</taxon>
        <taxon>Pseudomonadati</taxon>
        <taxon>Planctomycetota</taxon>
        <taxon>Planctomycetia</taxon>
        <taxon>Pirellulales</taxon>
        <taxon>Pirellulaceae</taxon>
        <taxon>Bremerella</taxon>
    </lineage>
</organism>
<protein>
    <submittedName>
        <fullName evidence="4">Thiol-disulfide oxidoreductase ResA</fullName>
    </submittedName>
</protein>
<keyword evidence="2" id="KW-0732">Signal</keyword>
<feature type="compositionally biased region" description="Polar residues" evidence="1">
    <location>
        <begin position="92"/>
        <end position="109"/>
    </location>
</feature>
<gene>
    <name evidence="4" type="primary">resA_12</name>
    <name evidence="4" type="ORF">HOV93_44970</name>
</gene>
<dbReference type="EMBL" id="JABRWO010000014">
    <property type="protein sequence ID" value="MBA2117300.1"/>
    <property type="molecule type" value="Genomic_DNA"/>
</dbReference>
<dbReference type="RefSeq" id="WP_207398685.1">
    <property type="nucleotide sequence ID" value="NZ_JABRWO010000014.1"/>
</dbReference>
<name>A0A7V8V9D5_9BACT</name>
<dbReference type="GO" id="GO:0016491">
    <property type="term" value="F:oxidoreductase activity"/>
    <property type="evidence" value="ECO:0007669"/>
    <property type="project" value="InterPro"/>
</dbReference>
<proteinExistence type="predicted"/>
<dbReference type="InterPro" id="IPR036249">
    <property type="entry name" value="Thioredoxin-like_sf"/>
</dbReference>
<evidence type="ECO:0000256" key="1">
    <source>
        <dbReference type="SAM" id="MobiDB-lite"/>
    </source>
</evidence>
<dbReference type="PANTHER" id="PTHR42852:SF17">
    <property type="entry name" value="THIOREDOXIN-LIKE PROTEIN HI_1115"/>
    <property type="match status" value="1"/>
</dbReference>
<feature type="compositionally biased region" description="Low complexity" evidence="1">
    <location>
        <begin position="41"/>
        <end position="57"/>
    </location>
</feature>
<keyword evidence="5" id="KW-1185">Reference proteome</keyword>
<evidence type="ECO:0000259" key="3">
    <source>
        <dbReference type="PROSITE" id="PS51352"/>
    </source>
</evidence>
<dbReference type="PROSITE" id="PS51257">
    <property type="entry name" value="PROKAR_LIPOPROTEIN"/>
    <property type="match status" value="1"/>
</dbReference>
<evidence type="ECO:0000313" key="4">
    <source>
        <dbReference type="EMBL" id="MBA2117300.1"/>
    </source>
</evidence>
<dbReference type="CDD" id="cd02966">
    <property type="entry name" value="TlpA_like_family"/>
    <property type="match status" value="1"/>
</dbReference>
<dbReference type="InterPro" id="IPR013740">
    <property type="entry name" value="Redoxin"/>
</dbReference>
<accession>A0A7V8V9D5</accession>
<sequence>MRVRVLLNKSCWSALFAASAGLTLAGCGGGEANPPAVSIEQSGSPSAPASTPAQQPSVEVTASNSVEAATNPATADPGHPQAPSQPSTPAQLTSTQQAPASNAPRNTPQVAAAPTEGAADMQINAGANQAAGQPELPPPLTAAELAAEMDLNNVPDGTATELLTYMNNLTAVPFPDNATPQELRQFATQIYSNVITASDKLLSSQEANSEERRNAVQFKFNAYEMLIQILPNQAEQIRQERIQFAQNISQAKDPEVSRFARLFLFEQMLAQFAAGEPSLFQPVLEDSRYIIEDPNADVMHFGVAENAATVFARMGHTNEAVSILTMMKNSFAGTKDEKLAARTAELDDMIMQYKILGTMMAAANGDEAAEDQLVAAIRTWIATKPKEDLEPLQMLSTIEMQMEDYRKMQVARKLANLMLEFYGNHPDPQVVESVKISVANAEKRTGLIAKPFVVEGNNLNGTPFDWSQYKGKWVLVDFWATWCPICLEEMEGIKQVYQKYRAKGFEVVSVNLDDDPRARSAFFQSNALPWPTVVSADPDNAGFKDPNAQRCGIEALPFLVFVGPDGTVVEINPRGERLEELLQSVLNQGAGGVGTLSSPTVGAMQQVPGATAPANRGQVQPPQQVPATADSDVSLKVVR</sequence>
<evidence type="ECO:0000313" key="5">
    <source>
        <dbReference type="Proteomes" id="UP000551616"/>
    </source>
</evidence>
<dbReference type="AlphaFoldDB" id="A0A7V8V9D5"/>
<feature type="compositionally biased region" description="Polar residues" evidence="1">
    <location>
        <begin position="58"/>
        <end position="73"/>
    </location>
</feature>
<feature type="domain" description="Thioredoxin" evidence="3">
    <location>
        <begin position="443"/>
        <end position="591"/>
    </location>
</feature>
<dbReference type="InterPro" id="IPR013766">
    <property type="entry name" value="Thioredoxin_domain"/>
</dbReference>
<reference evidence="4 5" key="1">
    <citation type="submission" date="2020-05" db="EMBL/GenBank/DDBJ databases">
        <title>Bremerella alba sp. nov., a novel planctomycete isolated from the surface of the macroalga Fucus spiralis.</title>
        <authorList>
            <person name="Godinho O."/>
            <person name="Botelho R."/>
            <person name="Albuquerque L."/>
            <person name="Wiegand S."/>
            <person name="Da Costa M.S."/>
            <person name="Lobo-Da-Cunha A."/>
            <person name="Jogler C."/>
            <person name="Lage O.M."/>
        </authorList>
    </citation>
    <scope>NUCLEOTIDE SEQUENCE [LARGE SCALE GENOMIC DNA]</scope>
    <source>
        <strain evidence="4 5">FF15</strain>
    </source>
</reference>
<dbReference type="PROSITE" id="PS51352">
    <property type="entry name" value="THIOREDOXIN_2"/>
    <property type="match status" value="1"/>
</dbReference>
<dbReference type="PANTHER" id="PTHR42852">
    <property type="entry name" value="THIOL:DISULFIDE INTERCHANGE PROTEIN DSBE"/>
    <property type="match status" value="1"/>
</dbReference>